<dbReference type="PANTHER" id="PTHR47268">
    <property type="entry name" value="ACYLPHOSPHATASE"/>
    <property type="match status" value="1"/>
</dbReference>
<dbReference type="KEGG" id="sdyn:Mal52_10040"/>
<sequence>MSEDAEAQSPYTERVIFRGQVQGVGFRYRTRRLARGYPVTGYVKNLADGTVELIAQGDEDDVSKFVDELSRVMERNISAADRRPLDPSERYAGFSIRR</sequence>
<dbReference type="RefSeq" id="WP_197534662.1">
    <property type="nucleotide sequence ID" value="NZ_CP036276.1"/>
</dbReference>
<evidence type="ECO:0000256" key="5">
    <source>
        <dbReference type="RuleBase" id="RU004168"/>
    </source>
</evidence>
<reference evidence="7 8" key="1">
    <citation type="submission" date="2019-02" db="EMBL/GenBank/DDBJ databases">
        <title>Deep-cultivation of Planctomycetes and their phenomic and genomic characterization uncovers novel biology.</title>
        <authorList>
            <person name="Wiegand S."/>
            <person name="Jogler M."/>
            <person name="Boedeker C."/>
            <person name="Pinto D."/>
            <person name="Vollmers J."/>
            <person name="Rivas-Marin E."/>
            <person name="Kohn T."/>
            <person name="Peeters S.H."/>
            <person name="Heuer A."/>
            <person name="Rast P."/>
            <person name="Oberbeckmann S."/>
            <person name="Bunk B."/>
            <person name="Jeske O."/>
            <person name="Meyerdierks A."/>
            <person name="Storesund J.E."/>
            <person name="Kallscheuer N."/>
            <person name="Luecker S."/>
            <person name="Lage O.M."/>
            <person name="Pohl T."/>
            <person name="Merkel B.J."/>
            <person name="Hornburger P."/>
            <person name="Mueller R.-W."/>
            <person name="Bruemmer F."/>
            <person name="Labrenz M."/>
            <person name="Spormann A.M."/>
            <person name="Op den Camp H."/>
            <person name="Overmann J."/>
            <person name="Amann R."/>
            <person name="Jetten M.S.M."/>
            <person name="Mascher T."/>
            <person name="Medema M.H."/>
            <person name="Devos D.P."/>
            <person name="Kaster A.-K."/>
            <person name="Ovreas L."/>
            <person name="Rohde M."/>
            <person name="Galperin M.Y."/>
            <person name="Jogler C."/>
        </authorList>
    </citation>
    <scope>NUCLEOTIDE SEQUENCE [LARGE SCALE GENOMIC DNA]</scope>
    <source>
        <strain evidence="7 8">Mal52</strain>
    </source>
</reference>
<organism evidence="7 8">
    <name type="scientific">Symmachiella dynata</name>
    <dbReference type="NCBI Taxonomy" id="2527995"/>
    <lineage>
        <taxon>Bacteria</taxon>
        <taxon>Pseudomonadati</taxon>
        <taxon>Planctomycetota</taxon>
        <taxon>Planctomycetia</taxon>
        <taxon>Planctomycetales</taxon>
        <taxon>Planctomycetaceae</taxon>
        <taxon>Symmachiella</taxon>
    </lineage>
</organism>
<feature type="active site" evidence="4">
    <location>
        <position position="45"/>
    </location>
</feature>
<dbReference type="PROSITE" id="PS51160">
    <property type="entry name" value="ACYLPHOSPHATASE_3"/>
    <property type="match status" value="1"/>
</dbReference>
<dbReference type="Gene3D" id="3.30.70.100">
    <property type="match status" value="1"/>
</dbReference>
<dbReference type="EC" id="3.6.1.7" evidence="2 4"/>
<dbReference type="InterPro" id="IPR001792">
    <property type="entry name" value="Acylphosphatase-like_dom"/>
</dbReference>
<dbReference type="GO" id="GO:0003998">
    <property type="term" value="F:acylphosphatase activity"/>
    <property type="evidence" value="ECO:0007669"/>
    <property type="project" value="UniProtKB-EC"/>
</dbReference>
<dbReference type="InterPro" id="IPR036046">
    <property type="entry name" value="Acylphosphatase-like_dom_sf"/>
</dbReference>
<evidence type="ECO:0000256" key="1">
    <source>
        <dbReference type="ARBA" id="ARBA00005614"/>
    </source>
</evidence>
<proteinExistence type="inferred from homology"/>
<dbReference type="EMBL" id="CP036276">
    <property type="protein sequence ID" value="QDU42541.1"/>
    <property type="molecule type" value="Genomic_DNA"/>
</dbReference>
<protein>
    <recommendedName>
        <fullName evidence="2 4">acylphosphatase</fullName>
        <ecNumber evidence="2 4">3.6.1.7</ecNumber>
    </recommendedName>
</protein>
<accession>A0A517ZJ84</accession>
<evidence type="ECO:0000256" key="2">
    <source>
        <dbReference type="ARBA" id="ARBA00012150"/>
    </source>
</evidence>
<evidence type="ECO:0000313" key="8">
    <source>
        <dbReference type="Proteomes" id="UP000319383"/>
    </source>
</evidence>
<dbReference type="Pfam" id="PF00708">
    <property type="entry name" value="Acylphosphatase"/>
    <property type="match status" value="1"/>
</dbReference>
<dbReference type="PROSITE" id="PS00151">
    <property type="entry name" value="ACYLPHOSPHATASE_2"/>
    <property type="match status" value="1"/>
</dbReference>
<comment type="similarity">
    <text evidence="1 5">Belongs to the acylphosphatase family.</text>
</comment>
<comment type="catalytic activity">
    <reaction evidence="3 4">
        <text>an acyl phosphate + H2O = a carboxylate + phosphate + H(+)</text>
        <dbReference type="Rhea" id="RHEA:14965"/>
        <dbReference type="ChEBI" id="CHEBI:15377"/>
        <dbReference type="ChEBI" id="CHEBI:15378"/>
        <dbReference type="ChEBI" id="CHEBI:29067"/>
        <dbReference type="ChEBI" id="CHEBI:43474"/>
        <dbReference type="ChEBI" id="CHEBI:59918"/>
        <dbReference type="EC" id="3.6.1.7"/>
    </reaction>
</comment>
<evidence type="ECO:0000259" key="6">
    <source>
        <dbReference type="PROSITE" id="PS51160"/>
    </source>
</evidence>
<evidence type="ECO:0000256" key="3">
    <source>
        <dbReference type="ARBA" id="ARBA00047645"/>
    </source>
</evidence>
<feature type="active site" evidence="4">
    <location>
        <position position="27"/>
    </location>
</feature>
<evidence type="ECO:0000313" key="7">
    <source>
        <dbReference type="EMBL" id="QDU42541.1"/>
    </source>
</evidence>
<keyword evidence="8" id="KW-1185">Reference proteome</keyword>
<keyword evidence="4 7" id="KW-0378">Hydrolase</keyword>
<evidence type="ECO:0000256" key="4">
    <source>
        <dbReference type="PROSITE-ProRule" id="PRU00520"/>
    </source>
</evidence>
<name>A0A517ZJ84_9PLAN</name>
<gene>
    <name evidence="7" type="primary">yccX</name>
    <name evidence="7" type="ORF">Mal52_10040</name>
</gene>
<dbReference type="PANTHER" id="PTHR47268:SF4">
    <property type="entry name" value="ACYLPHOSPHATASE"/>
    <property type="match status" value="1"/>
</dbReference>
<dbReference type="Proteomes" id="UP000319383">
    <property type="component" value="Chromosome"/>
</dbReference>
<dbReference type="AlphaFoldDB" id="A0A517ZJ84"/>
<dbReference type="InterPro" id="IPR020456">
    <property type="entry name" value="Acylphosphatase"/>
</dbReference>
<dbReference type="InterPro" id="IPR017968">
    <property type="entry name" value="Acylphosphatase_CS"/>
</dbReference>
<feature type="domain" description="Acylphosphatase-like" evidence="6">
    <location>
        <begin position="12"/>
        <end position="98"/>
    </location>
</feature>
<dbReference type="SUPFAM" id="SSF54975">
    <property type="entry name" value="Acylphosphatase/BLUF domain-like"/>
    <property type="match status" value="1"/>
</dbReference>